<evidence type="ECO:0000256" key="1">
    <source>
        <dbReference type="SAM" id="MobiDB-lite"/>
    </source>
</evidence>
<accession>A0ABU2H1N4</accession>
<feature type="compositionally biased region" description="Polar residues" evidence="1">
    <location>
        <begin position="1"/>
        <end position="15"/>
    </location>
</feature>
<evidence type="ECO:0000313" key="2">
    <source>
        <dbReference type="EMBL" id="MDS1269215.1"/>
    </source>
</evidence>
<dbReference type="EMBL" id="JAVLVT010000001">
    <property type="protein sequence ID" value="MDS1269215.1"/>
    <property type="molecule type" value="Genomic_DNA"/>
</dbReference>
<evidence type="ECO:0000313" key="3">
    <source>
        <dbReference type="Proteomes" id="UP001250214"/>
    </source>
</evidence>
<dbReference type="InterPro" id="IPR019734">
    <property type="entry name" value="TPR_rpt"/>
</dbReference>
<dbReference type="RefSeq" id="WP_310910716.1">
    <property type="nucleotide sequence ID" value="NZ_JAVLVT010000001.1"/>
</dbReference>
<keyword evidence="3" id="KW-1185">Reference proteome</keyword>
<feature type="region of interest" description="Disordered" evidence="1">
    <location>
        <begin position="293"/>
        <end position="324"/>
    </location>
</feature>
<dbReference type="Pfam" id="PF13174">
    <property type="entry name" value="TPR_6"/>
    <property type="match status" value="1"/>
</dbReference>
<sequence>MTSNSHTGPVHSSSADVDATAGEDTPPVELCAQARDLAEHGYLKRSAQVYSRALECAQGADRARAALGLAVVRHDLGQFEDAREAARIAIDTGHPEFAPRAAAHLAMSYEQRGQDAAARDVWQQVLSLDTGGRYSPTAHYGLARIAEDAGQPDQAEAHWHQALTADDPELAAQAARECAQRRLARGELEAAEQVLREARTGSPDPPLRLLSAATHVERAIAEAEAALTECEPDPESGRSPHPDTAAAAVELLARLLALRGDTDAAVEVWQHGLDHADSAVAQAVRQRLRRGFLEPDTDPDSQDPTQTSPQEPPPGRGDPERPAPWWDDYIAAAVASESTPMLLGELFVALTRMYAPVATAHAAQETSPDALRAALAEVLRIPGDYLWGRALHDDFRERMRRAASSTTHVLPEGWPDGTL</sequence>
<organism evidence="2 3">
    <name type="scientific">Lipingzhangella rawalii</name>
    <dbReference type="NCBI Taxonomy" id="2055835"/>
    <lineage>
        <taxon>Bacteria</taxon>
        <taxon>Bacillati</taxon>
        <taxon>Actinomycetota</taxon>
        <taxon>Actinomycetes</taxon>
        <taxon>Streptosporangiales</taxon>
        <taxon>Nocardiopsidaceae</taxon>
        <taxon>Lipingzhangella</taxon>
    </lineage>
</organism>
<protein>
    <submittedName>
        <fullName evidence="2">Tetratricopeptide repeat protein</fullName>
    </submittedName>
</protein>
<gene>
    <name evidence="2" type="ORF">RIF23_02765</name>
</gene>
<reference evidence="3" key="1">
    <citation type="submission" date="2023-07" db="EMBL/GenBank/DDBJ databases">
        <title>Novel species in the genus Lipingzhangella isolated from Sambhar Salt Lake.</title>
        <authorList>
            <person name="Jiya N."/>
            <person name="Kajale S."/>
            <person name="Sharma A."/>
        </authorList>
    </citation>
    <scope>NUCLEOTIDE SEQUENCE [LARGE SCALE GENOMIC DNA]</scope>
    <source>
        <strain evidence="3">LS1_29</strain>
    </source>
</reference>
<feature type="region of interest" description="Disordered" evidence="1">
    <location>
        <begin position="1"/>
        <end position="26"/>
    </location>
</feature>
<dbReference type="InterPro" id="IPR011990">
    <property type="entry name" value="TPR-like_helical_dom_sf"/>
</dbReference>
<dbReference type="Gene3D" id="1.25.40.10">
    <property type="entry name" value="Tetratricopeptide repeat domain"/>
    <property type="match status" value="1"/>
</dbReference>
<name>A0ABU2H1N4_9ACTN</name>
<dbReference type="Proteomes" id="UP001250214">
    <property type="component" value="Unassembled WGS sequence"/>
</dbReference>
<proteinExistence type="predicted"/>
<dbReference type="SUPFAM" id="SSF48452">
    <property type="entry name" value="TPR-like"/>
    <property type="match status" value="1"/>
</dbReference>
<comment type="caution">
    <text evidence="2">The sequence shown here is derived from an EMBL/GenBank/DDBJ whole genome shotgun (WGS) entry which is preliminary data.</text>
</comment>
<dbReference type="SMART" id="SM00028">
    <property type="entry name" value="TPR"/>
    <property type="match status" value="4"/>
</dbReference>